<name>A0A9D9GT78_9GAMM</name>
<gene>
    <name evidence="2" type="ORF">IAB19_07845</name>
</gene>
<evidence type="ECO:0000313" key="3">
    <source>
        <dbReference type="Proteomes" id="UP000823631"/>
    </source>
</evidence>
<comment type="caution">
    <text evidence="2">The sequence shown here is derived from an EMBL/GenBank/DDBJ whole genome shotgun (WGS) entry which is preliminary data.</text>
</comment>
<feature type="transmembrane region" description="Helical" evidence="1">
    <location>
        <begin position="87"/>
        <end position="106"/>
    </location>
</feature>
<sequence length="305" mass="34361">MSKLKTRTLLNFCFGLDEFMAGICTCLVGRDIIGRELAKNQCPQASFFKDSRLMSVLNEAMAGRKDFQLSRYDDSLITSKANHQHPFLITVIYYLYQVSVLMPWFFNKGLYHLSDKKMIAACKAAADQDNFSVPAALKMPQWSIFVTLPEVSELSDDVAAVYPRALYDFGGFFAALQEETDGELYLNIMPVEHGGAILERFSINLGKGSMQEAMAKYNAETDLHFKTFKESDPDKINDEGIAQHYKSVQTIAPYVLKMVEAICADDTTFTDRNGNAVTPENIKPQLHQGSEIYGARLKEQHFNVQ</sequence>
<protein>
    <submittedName>
        <fullName evidence="2">Uncharacterized protein</fullName>
    </submittedName>
</protein>
<organism evidence="2 3">
    <name type="scientific">Candidatus Avisuccinivibrio stercorigallinarum</name>
    <dbReference type="NCBI Taxonomy" id="2840704"/>
    <lineage>
        <taxon>Bacteria</taxon>
        <taxon>Pseudomonadati</taxon>
        <taxon>Pseudomonadota</taxon>
        <taxon>Gammaproteobacteria</taxon>
        <taxon>Aeromonadales</taxon>
        <taxon>Succinivibrionaceae</taxon>
        <taxon>Succinivibrionaceae incertae sedis</taxon>
        <taxon>Candidatus Avisuccinivibrio</taxon>
    </lineage>
</organism>
<proteinExistence type="predicted"/>
<accession>A0A9D9GT78</accession>
<evidence type="ECO:0000256" key="1">
    <source>
        <dbReference type="SAM" id="Phobius"/>
    </source>
</evidence>
<dbReference type="AlphaFoldDB" id="A0A9D9GT78"/>
<reference evidence="2" key="1">
    <citation type="submission" date="2020-10" db="EMBL/GenBank/DDBJ databases">
        <authorList>
            <person name="Gilroy R."/>
        </authorList>
    </citation>
    <scope>NUCLEOTIDE SEQUENCE</scope>
    <source>
        <strain evidence="2">17213</strain>
    </source>
</reference>
<reference evidence="2" key="2">
    <citation type="journal article" date="2021" name="PeerJ">
        <title>Extensive microbial diversity within the chicken gut microbiome revealed by metagenomics and culture.</title>
        <authorList>
            <person name="Gilroy R."/>
            <person name="Ravi A."/>
            <person name="Getino M."/>
            <person name="Pursley I."/>
            <person name="Horton D.L."/>
            <person name="Alikhan N.F."/>
            <person name="Baker D."/>
            <person name="Gharbi K."/>
            <person name="Hall N."/>
            <person name="Watson M."/>
            <person name="Adriaenssens E.M."/>
            <person name="Foster-Nyarko E."/>
            <person name="Jarju S."/>
            <person name="Secka A."/>
            <person name="Antonio M."/>
            <person name="Oren A."/>
            <person name="Chaudhuri R.R."/>
            <person name="La Ragione R."/>
            <person name="Hildebrand F."/>
            <person name="Pallen M.J."/>
        </authorList>
    </citation>
    <scope>NUCLEOTIDE SEQUENCE</scope>
    <source>
        <strain evidence="2">17213</strain>
    </source>
</reference>
<keyword evidence="1" id="KW-0812">Transmembrane</keyword>
<evidence type="ECO:0000313" key="2">
    <source>
        <dbReference type="EMBL" id="MBO8416273.1"/>
    </source>
</evidence>
<keyword evidence="1" id="KW-1133">Transmembrane helix</keyword>
<dbReference type="Proteomes" id="UP000823631">
    <property type="component" value="Unassembled WGS sequence"/>
</dbReference>
<dbReference type="EMBL" id="JADINH010000166">
    <property type="protein sequence ID" value="MBO8416273.1"/>
    <property type="molecule type" value="Genomic_DNA"/>
</dbReference>
<keyword evidence="1" id="KW-0472">Membrane</keyword>